<evidence type="ECO:0000313" key="1">
    <source>
        <dbReference type="EMBL" id="QJA98213.1"/>
    </source>
</evidence>
<dbReference type="AlphaFoldDB" id="A0A6M3LTT1"/>
<accession>A0A6M3LTT1</accession>
<proteinExistence type="predicted"/>
<name>A0A6M3LTT1_9ZZZZ</name>
<evidence type="ECO:0000313" key="2">
    <source>
        <dbReference type="EMBL" id="QJB01689.1"/>
    </source>
</evidence>
<dbReference type="EMBL" id="MT143725">
    <property type="protein sequence ID" value="QJB01689.1"/>
    <property type="molecule type" value="Genomic_DNA"/>
</dbReference>
<reference evidence="1" key="1">
    <citation type="submission" date="2020-03" db="EMBL/GenBank/DDBJ databases">
        <title>The deep terrestrial virosphere.</title>
        <authorList>
            <person name="Holmfeldt K."/>
            <person name="Nilsson E."/>
            <person name="Simone D."/>
            <person name="Lopez-Fernandez M."/>
            <person name="Wu X."/>
            <person name="de Brujin I."/>
            <person name="Lundin D."/>
            <person name="Andersson A."/>
            <person name="Bertilsson S."/>
            <person name="Dopson M."/>
        </authorList>
    </citation>
    <scope>NUCLEOTIDE SEQUENCE</scope>
    <source>
        <strain evidence="1">MM171A02116</strain>
        <strain evidence="2">MM171B02122</strain>
    </source>
</reference>
<sequence>MKMANYNSFLVTQKTFRVTDVAAFRKAIELLHTNIEIHEDGVRLGKLGGTIWIGGYDADLHAWDQDNNEVDIAELIQEHIDPSDYAVIQSVGYEKLRYVDGVVYVISKEKIFFENLDTVTERLVEQVKRDLILTEVKE</sequence>
<organism evidence="1">
    <name type="scientific">viral metagenome</name>
    <dbReference type="NCBI Taxonomy" id="1070528"/>
    <lineage>
        <taxon>unclassified sequences</taxon>
        <taxon>metagenomes</taxon>
        <taxon>organismal metagenomes</taxon>
    </lineage>
</organism>
<protein>
    <submittedName>
        <fullName evidence="1">Uncharacterized protein</fullName>
    </submittedName>
</protein>
<gene>
    <name evidence="1" type="ORF">MM171A02116_0005</name>
    <name evidence="2" type="ORF">MM171B02122_0002</name>
</gene>
<dbReference type="EMBL" id="MT143562">
    <property type="protein sequence ID" value="QJA98213.1"/>
    <property type="molecule type" value="Genomic_DNA"/>
</dbReference>